<evidence type="ECO:0000313" key="17">
    <source>
        <dbReference type="EMBL" id="THA05857.1"/>
    </source>
</evidence>
<dbReference type="InterPro" id="IPR045584">
    <property type="entry name" value="Pilin-like"/>
</dbReference>
<keyword evidence="13" id="KW-1133">Transmembrane helix</keyword>
<evidence type="ECO:0000256" key="12">
    <source>
        <dbReference type="SAM" id="MobiDB-lite"/>
    </source>
</evidence>
<evidence type="ECO:0000256" key="6">
    <source>
        <dbReference type="ARBA" id="ARBA00022692"/>
    </source>
</evidence>
<comment type="subcellular location">
    <subcellularLocation>
        <location evidence="2">Cell outer membrane</location>
    </subcellularLocation>
    <subcellularLocation>
        <location evidence="1">Cell surface</location>
    </subcellularLocation>
</comment>
<keyword evidence="6 13" id="KW-0812">Transmembrane</keyword>
<dbReference type="GO" id="GO:0009279">
    <property type="term" value="C:cell outer membrane"/>
    <property type="evidence" value="ECO:0007669"/>
    <property type="project" value="UniProtKB-SubCell"/>
</dbReference>
<evidence type="ECO:0000259" key="14">
    <source>
        <dbReference type="Pfam" id="PF03895"/>
    </source>
</evidence>
<gene>
    <name evidence="17" type="ORF">D3M78_11455</name>
</gene>
<feature type="domain" description="Trimeric autotransporter adhesin YadA-like head" evidence="15">
    <location>
        <begin position="690"/>
        <end position="715"/>
    </location>
</feature>
<comment type="caution">
    <text evidence="17">The sequence shown here is derived from an EMBL/GenBank/DDBJ whole genome shotgun (WGS) entry which is preliminary data.</text>
</comment>
<dbReference type="AlphaFoldDB" id="A0A4S2PRH2"/>
<dbReference type="Proteomes" id="UP000306758">
    <property type="component" value="Unassembled WGS sequence"/>
</dbReference>
<dbReference type="RefSeq" id="WP_136124181.1">
    <property type="nucleotide sequence ID" value="NZ_JAQOLQ010000004.1"/>
</dbReference>
<evidence type="ECO:0000256" key="11">
    <source>
        <dbReference type="SAM" id="Coils"/>
    </source>
</evidence>
<evidence type="ECO:0000256" key="13">
    <source>
        <dbReference type="SAM" id="Phobius"/>
    </source>
</evidence>
<dbReference type="SUPFAM" id="SSF101967">
    <property type="entry name" value="Adhesin YadA, collagen-binding domain"/>
    <property type="match status" value="2"/>
</dbReference>
<evidence type="ECO:0000259" key="16">
    <source>
        <dbReference type="Pfam" id="PF05662"/>
    </source>
</evidence>
<keyword evidence="10" id="KW-0998">Cell outer membrane</keyword>
<evidence type="ECO:0008006" key="19">
    <source>
        <dbReference type="Google" id="ProtNLM"/>
    </source>
</evidence>
<dbReference type="InterPro" id="IPR005594">
    <property type="entry name" value="YadA_C"/>
</dbReference>
<evidence type="ECO:0000259" key="15">
    <source>
        <dbReference type="Pfam" id="PF05658"/>
    </source>
</evidence>
<evidence type="ECO:0000256" key="3">
    <source>
        <dbReference type="ARBA" id="ARBA00005848"/>
    </source>
</evidence>
<dbReference type="Pfam" id="PF05662">
    <property type="entry name" value="YadA_stalk"/>
    <property type="match status" value="2"/>
</dbReference>
<dbReference type="Gene3D" id="2.150.10.10">
    <property type="entry name" value="Serralysin-like metalloprotease, C-terminal"/>
    <property type="match status" value="1"/>
</dbReference>
<evidence type="ECO:0000256" key="9">
    <source>
        <dbReference type="ARBA" id="ARBA00023136"/>
    </source>
</evidence>
<dbReference type="Gene3D" id="1.20.5.170">
    <property type="match status" value="1"/>
</dbReference>
<evidence type="ECO:0000256" key="5">
    <source>
        <dbReference type="ARBA" id="ARBA00022452"/>
    </source>
</evidence>
<keyword evidence="11" id="KW-0175">Coiled coil</keyword>
<organism evidence="17 18">
    <name type="scientific">Rodentibacter pneumotropicus</name>
    <dbReference type="NCBI Taxonomy" id="758"/>
    <lineage>
        <taxon>Bacteria</taxon>
        <taxon>Pseudomonadati</taxon>
        <taxon>Pseudomonadota</taxon>
        <taxon>Gammaproteobacteria</taxon>
        <taxon>Pasteurellales</taxon>
        <taxon>Pasteurellaceae</taxon>
        <taxon>Rodentibacter</taxon>
    </lineage>
</organism>
<feature type="domain" description="Trimeric autotransporter adhesin YadA-like head" evidence="15">
    <location>
        <begin position="723"/>
        <end position="743"/>
    </location>
</feature>
<dbReference type="Pfam" id="PF05658">
    <property type="entry name" value="YadA_head"/>
    <property type="match status" value="2"/>
</dbReference>
<dbReference type="CDD" id="cd12820">
    <property type="entry name" value="LbR_YadA-like"/>
    <property type="match status" value="1"/>
</dbReference>
<keyword evidence="5" id="KW-1134">Transmembrane beta strand</keyword>
<evidence type="ECO:0000256" key="10">
    <source>
        <dbReference type="ARBA" id="ARBA00023237"/>
    </source>
</evidence>
<keyword evidence="8" id="KW-0653">Protein transport</keyword>
<name>A0A4S2PRH2_9PAST</name>
<feature type="domain" description="Trimeric autotransporter adhesin YadA-like C-terminal membrane anchor" evidence="14">
    <location>
        <begin position="1041"/>
        <end position="1101"/>
    </location>
</feature>
<keyword evidence="4" id="KW-0813">Transport</keyword>
<keyword evidence="9 13" id="KW-0472">Membrane</keyword>
<dbReference type="InterPro" id="IPR011049">
    <property type="entry name" value="Serralysin-like_metalloprot_C"/>
</dbReference>
<feature type="domain" description="Trimeric autotransporter adhesin YadA-like stalk" evidence="16">
    <location>
        <begin position="812"/>
        <end position="838"/>
    </location>
</feature>
<feature type="transmembrane region" description="Helical" evidence="13">
    <location>
        <begin position="21"/>
        <end position="40"/>
    </location>
</feature>
<feature type="compositionally biased region" description="Basic and acidic residues" evidence="12">
    <location>
        <begin position="645"/>
        <end position="660"/>
    </location>
</feature>
<evidence type="ECO:0000256" key="4">
    <source>
        <dbReference type="ARBA" id="ARBA00022448"/>
    </source>
</evidence>
<dbReference type="Gene3D" id="3.30.1300.30">
    <property type="entry name" value="GSPII I/J protein-like"/>
    <property type="match status" value="1"/>
</dbReference>
<dbReference type="InterPro" id="IPR008640">
    <property type="entry name" value="Adhesin_Head_dom"/>
</dbReference>
<dbReference type="InterPro" id="IPR008635">
    <property type="entry name" value="Coiled_stalk_dom"/>
</dbReference>
<comment type="similarity">
    <text evidence="3">Belongs to the autotransporter-2 (AT-2) (TC 1.B.40) family.</text>
</comment>
<evidence type="ECO:0000256" key="1">
    <source>
        <dbReference type="ARBA" id="ARBA00004241"/>
    </source>
</evidence>
<dbReference type="Pfam" id="PF03895">
    <property type="entry name" value="YadA_anchor"/>
    <property type="match status" value="1"/>
</dbReference>
<dbReference type="GO" id="GO:0015031">
    <property type="term" value="P:protein transport"/>
    <property type="evidence" value="ECO:0007669"/>
    <property type="project" value="UniProtKB-KW"/>
</dbReference>
<proteinExistence type="inferred from homology"/>
<dbReference type="EMBL" id="QXNI01000088">
    <property type="protein sequence ID" value="THA05857.1"/>
    <property type="molecule type" value="Genomic_DNA"/>
</dbReference>
<evidence type="ECO:0000313" key="18">
    <source>
        <dbReference type="Proteomes" id="UP000306758"/>
    </source>
</evidence>
<protein>
    <recommendedName>
        <fullName evidence="19">Adhesin</fullName>
    </recommendedName>
</protein>
<feature type="domain" description="Trimeric autotransporter adhesin YadA-like stalk" evidence="16">
    <location>
        <begin position="984"/>
        <end position="1015"/>
    </location>
</feature>
<accession>A0A4S2PRH2</accession>
<evidence type="ECO:0000256" key="8">
    <source>
        <dbReference type="ARBA" id="ARBA00022927"/>
    </source>
</evidence>
<reference evidence="17 18" key="1">
    <citation type="journal article" date="2019" name="Vet. Microbiol.">
        <title>Development of multi locus sequence typing (MLST) of Rodentibacter pneumotropicus.</title>
        <authorList>
            <person name="Adhikary S."/>
            <person name="Bisgaard M."/>
            <person name="Boot R."/>
            <person name="Benga L."/>
            <person name="Nicklas W."/>
            <person name="Christensen H."/>
        </authorList>
    </citation>
    <scope>NUCLEOTIDE SEQUENCE [LARGE SCALE GENOMIC DNA]</scope>
    <source>
        <strain evidence="17 18">Ac84</strain>
    </source>
</reference>
<evidence type="ECO:0000256" key="2">
    <source>
        <dbReference type="ARBA" id="ARBA00004442"/>
    </source>
</evidence>
<dbReference type="SUPFAM" id="SSF54523">
    <property type="entry name" value="Pili subunits"/>
    <property type="match status" value="1"/>
</dbReference>
<feature type="region of interest" description="Disordered" evidence="12">
    <location>
        <begin position="632"/>
        <end position="660"/>
    </location>
</feature>
<keyword evidence="7" id="KW-0732">Signal</keyword>
<sequence length="1101" mass="121162">MNRNFKVLKRNEQLERRALKVFVASYAALFVSSTLAISSVSTVGQDNIVIGDKGVSDGYQNIVTAEQGTAQGVKSIATGGNLSREDFYLKLKQFQGLLDQKENKQSVLDEINANIDINQQHQDILGKQIDILEKTIDRAGEKSRQIIELTEQESDKNNELTELQTQLEQAKKQTESHSPNGAGDKAVWTDFTVQLGRLSWQKLADTSNGTSGANKLANDLKQMVETDYPDFTDKWNLSPYEEIIHGYINRQGLFDSNQDRLGISYNEKSDYIGFSYDYIGGTPLVGNIMSYEHNNNRYSPAGGNSLVNHLEKMRDVKSTDITINPLFTMSPQQYENMVIGDDAKSMFAFYNLKQIINSSEENSIKKIAQSYTPIFYRYTDFYGKANGANRNVHSKTLLELPPVSDIASIEFIAQKNLHYFLDNTFKNELGAVHNGIVSDDNVKAFISNTDVQYLRSWLTSFYAKFYQKIDFNADDSAWLFDKEHYLAQLSKVEQFSAKIQDYVTAYDNAVTNPEDIEAQIRLVTLYNQIRTEKNDLENYYEHIQVNLKQSTLDLFNQQAIKSAQELTNDAQKLKLYDVRNEVIKSVVEAAQNLKNDVENAQKAVNAKQDEIDDIRRQITELGLTDDEQRAADLKQQKQQELTNKQSEKSSLEEERDRKQKELDDTLHQLANTDLANLGRHSISHGVQAFASGEDSIAIGTNATAQHTQAVAIGKGNLVTAPKGISLGSQNTVSGANAIAIGAYNRVAGANTVILGHNIDTTVENSVGLGVNTTLADPVATTGTIIGQKTYDYAGTSPIGTVSVGAPNTERTITNVAAGRVSQTSTDAINGSQLYALQDYINHLQLPKTDNLTTIIPTTDINVIAGQNIESVEKTTDESGAVSYTINAVGYSSGEGVQINEEHGNRIINVNGVRTGTDDGKVHQHTHLNKTLEIQGDGKNLSTRTTSTGAIQTVLNDDLGINSLMIENGGPILSKDGINANHTVIQNIAEGMKPTDAVNVRQLQKQGDGLHQRIDNVEQRLYKNHKRTNAGIASVAAMSNIPQVISAGKSGIGVGVGHRSGQTAVSVGYSRASDNAKHIVKLSAGVDTQHKTTFGAGYMYQW</sequence>
<evidence type="ECO:0000256" key="7">
    <source>
        <dbReference type="ARBA" id="ARBA00022729"/>
    </source>
</evidence>
<dbReference type="GO" id="GO:0009986">
    <property type="term" value="C:cell surface"/>
    <property type="evidence" value="ECO:0007669"/>
    <property type="project" value="UniProtKB-SubCell"/>
</dbReference>
<feature type="coiled-coil region" evidence="11">
    <location>
        <begin position="146"/>
        <end position="177"/>
    </location>
</feature>